<accession>A0A0B0NP81</accession>
<proteinExistence type="predicted"/>
<organism evidence="1 2">
    <name type="scientific">Gossypium arboreum</name>
    <name type="common">Tree cotton</name>
    <name type="synonym">Gossypium nanking</name>
    <dbReference type="NCBI Taxonomy" id="29729"/>
    <lineage>
        <taxon>Eukaryota</taxon>
        <taxon>Viridiplantae</taxon>
        <taxon>Streptophyta</taxon>
        <taxon>Embryophyta</taxon>
        <taxon>Tracheophyta</taxon>
        <taxon>Spermatophyta</taxon>
        <taxon>Magnoliopsida</taxon>
        <taxon>eudicotyledons</taxon>
        <taxon>Gunneridae</taxon>
        <taxon>Pentapetalae</taxon>
        <taxon>rosids</taxon>
        <taxon>malvids</taxon>
        <taxon>Malvales</taxon>
        <taxon>Malvaceae</taxon>
        <taxon>Malvoideae</taxon>
        <taxon>Gossypium</taxon>
    </lineage>
</organism>
<protein>
    <submittedName>
        <fullName evidence="1">Uncharacterized protein</fullName>
    </submittedName>
</protein>
<name>A0A0B0NP81_GOSAR</name>
<reference evidence="2" key="1">
    <citation type="submission" date="2014-09" db="EMBL/GenBank/DDBJ databases">
        <authorList>
            <person name="Mudge J."/>
            <person name="Ramaraj T."/>
            <person name="Lindquist I.E."/>
            <person name="Bharti A.K."/>
            <person name="Sundararajan A."/>
            <person name="Cameron C.T."/>
            <person name="Woodward J.E."/>
            <person name="May G.D."/>
            <person name="Brubaker C."/>
            <person name="Broadhvest J."/>
            <person name="Wilkins T.A."/>
        </authorList>
    </citation>
    <scope>NUCLEOTIDE SEQUENCE</scope>
    <source>
        <strain evidence="2">cv. AKA8401</strain>
    </source>
</reference>
<evidence type="ECO:0000313" key="2">
    <source>
        <dbReference type="Proteomes" id="UP000032142"/>
    </source>
</evidence>
<keyword evidence="2" id="KW-1185">Reference proteome</keyword>
<dbReference type="Proteomes" id="UP000032142">
    <property type="component" value="Unassembled WGS sequence"/>
</dbReference>
<gene>
    <name evidence="1" type="ORF">F383_17620</name>
</gene>
<evidence type="ECO:0000313" key="1">
    <source>
        <dbReference type="EMBL" id="KHG14660.1"/>
    </source>
</evidence>
<sequence>MRQFSSMDGKLIIVCLDLISGIVLGSSRGLEIT</sequence>
<dbReference type="EMBL" id="KN402042">
    <property type="protein sequence ID" value="KHG14660.1"/>
    <property type="molecule type" value="Genomic_DNA"/>
</dbReference>
<dbReference type="AlphaFoldDB" id="A0A0B0NP81"/>